<evidence type="ECO:0000313" key="2">
    <source>
        <dbReference type="Proteomes" id="UP000694565"/>
    </source>
</evidence>
<reference evidence="1" key="1">
    <citation type="submission" date="2025-08" db="UniProtKB">
        <authorList>
            <consortium name="Ensembl"/>
        </authorList>
    </citation>
    <scope>IDENTIFICATION</scope>
</reference>
<accession>A0A8C3G8L2</accession>
<dbReference type="GeneTree" id="ENSGT00940000165023"/>
<reference evidence="1" key="2">
    <citation type="submission" date="2025-09" db="UniProtKB">
        <authorList>
            <consortium name="Ensembl"/>
        </authorList>
    </citation>
    <scope>IDENTIFICATION</scope>
</reference>
<dbReference type="Ensembl" id="ENSCLMT00005044102.1">
    <property type="protein sequence ID" value="ENSCLMP00005042575.1"/>
    <property type="gene ID" value="ENSCLMG00005019825.1"/>
</dbReference>
<dbReference type="Proteomes" id="UP000694565">
    <property type="component" value="Unplaced"/>
</dbReference>
<organism evidence="1 2">
    <name type="scientific">Cyclopterus lumpus</name>
    <name type="common">Lumpsucker</name>
    <dbReference type="NCBI Taxonomy" id="8103"/>
    <lineage>
        <taxon>Eukaryota</taxon>
        <taxon>Metazoa</taxon>
        <taxon>Chordata</taxon>
        <taxon>Craniata</taxon>
        <taxon>Vertebrata</taxon>
        <taxon>Euteleostomi</taxon>
        <taxon>Actinopterygii</taxon>
        <taxon>Neopterygii</taxon>
        <taxon>Teleostei</taxon>
        <taxon>Neoteleostei</taxon>
        <taxon>Acanthomorphata</taxon>
        <taxon>Eupercaria</taxon>
        <taxon>Perciformes</taxon>
        <taxon>Cottioidei</taxon>
        <taxon>Cottales</taxon>
        <taxon>Cyclopteridae</taxon>
        <taxon>Cyclopterus</taxon>
    </lineage>
</organism>
<evidence type="ECO:0008006" key="3">
    <source>
        <dbReference type="Google" id="ProtNLM"/>
    </source>
</evidence>
<protein>
    <recommendedName>
        <fullName evidence="3">Reverse transcriptase domain-containing protein</fullName>
    </recommendedName>
</protein>
<sequence>QKCDSYRPLSLLNADYKILSKLIALRLEDVIPKIIHSEHKLSLYADDLLLYITKPHTSVPPLLNCLKEYSAVSGYKLNYTKSEILLLNIRDNNIRALTDPLRWCNIGFKYLGIQIGKSDEHIFKQNYIKLLEQTKLNLQRWMDLPLSLIMNILPKFIYLFQCLSVNVPKSFFKELNKIITPFIWGGLNLPNLKQLLSCLSVPTNLDLAACREQDWVKEKSKEIFPDIPKETPLETHLCNKLCRSTKGIISSIYGIINGKSLVYDKTSTKGKWETDLGCVYEEAYW</sequence>
<name>A0A8C3G8L2_CYCLU</name>
<dbReference type="AlphaFoldDB" id="A0A8C3G8L2"/>
<evidence type="ECO:0000313" key="1">
    <source>
        <dbReference type="Ensembl" id="ENSCLMP00005042575.1"/>
    </source>
</evidence>
<dbReference type="PANTHER" id="PTHR31635">
    <property type="entry name" value="REVERSE TRANSCRIPTASE DOMAIN-CONTAINING PROTEIN-RELATED"/>
    <property type="match status" value="1"/>
</dbReference>
<keyword evidence="2" id="KW-1185">Reference proteome</keyword>
<proteinExistence type="predicted"/>
<dbReference type="PANTHER" id="PTHR31635:SF196">
    <property type="entry name" value="REVERSE TRANSCRIPTASE DOMAIN-CONTAINING PROTEIN-RELATED"/>
    <property type="match status" value="1"/>
</dbReference>